<evidence type="ECO:0000259" key="2">
    <source>
        <dbReference type="Pfam" id="PF09664"/>
    </source>
</evidence>
<dbReference type="Pfam" id="PF09664">
    <property type="entry name" value="DUF2399"/>
    <property type="match status" value="1"/>
</dbReference>
<name>A0A4V2SX62_9FIRM</name>
<dbReference type="InterPro" id="IPR024466">
    <property type="entry name" value="CHP02679_N"/>
</dbReference>
<sequence length="507" mass="56086">MPDDLRRYLAQPGLVQLLRAARERVEALGRIGGSLRLANLTVEAGDRLDGFFGRHIPMERGPVTIRLAEIDQVLQRSRWQVTLTKVLEGIDGPIRLRPQQRQQCRQAWKALLAGVQVQVSGPAREWVEAIAAGGTGGYRILKSAFDQDPAAAERQLWAVVTALERLEPMQGETEWRGDIDAAASGESADVLADKSVVWGNRTSRSGRMGRLPIFAAEITGDPHAFDRDTPLGRLFYAALVFWLRREEQGAAESEESEEAEATVTESVKDSDAKSVGTSSAEVHRTLLQEAGLEGDDISSFVSVFGLVALPDDPLAPLLKAAYQAGQPINLTLRNLQGGIKQGKAIRRWAMVAGQAVYIVENPAIFSALLDRYAELRGQRNAVVTAPLICSSGQLSMAALWLLDSLITAGCQLYYSGDFDRKGLEIALQLTRRYKIGNGVGAFQTWRFNQETYRRAKKAIHFSDEDRECFEGMTIPWDRELPKLLAKTGMVAYQENFWAELAMDWLGE</sequence>
<feature type="region of interest" description="Disordered" evidence="1">
    <location>
        <begin position="250"/>
        <end position="275"/>
    </location>
</feature>
<feature type="domain" description="DUF2399" evidence="2">
    <location>
        <begin position="330"/>
        <end position="503"/>
    </location>
</feature>
<evidence type="ECO:0000313" key="5">
    <source>
        <dbReference type="Proteomes" id="UP000294813"/>
    </source>
</evidence>
<accession>A0A4V2SX62</accession>
<gene>
    <name evidence="4" type="ORF">EDD73_10789</name>
</gene>
<evidence type="ECO:0000256" key="1">
    <source>
        <dbReference type="SAM" id="MobiDB-lite"/>
    </source>
</evidence>
<protein>
    <submittedName>
        <fullName evidence="4">Uncharacterized protein (TIGR02679 family)</fullName>
    </submittedName>
</protein>
<dbReference type="EMBL" id="SLXT01000007">
    <property type="protein sequence ID" value="TCP65016.1"/>
    <property type="molecule type" value="Genomic_DNA"/>
</dbReference>
<dbReference type="Pfam" id="PF11796">
    <property type="entry name" value="DUF3323"/>
    <property type="match status" value="1"/>
</dbReference>
<comment type="caution">
    <text evidence="4">The sequence shown here is derived from an EMBL/GenBank/DDBJ whole genome shotgun (WGS) entry which is preliminary data.</text>
</comment>
<proteinExistence type="predicted"/>
<dbReference type="InterPro" id="IPR024465">
    <property type="entry name" value="DUF2399"/>
</dbReference>
<keyword evidence="5" id="KW-1185">Reference proteome</keyword>
<evidence type="ECO:0000313" key="4">
    <source>
        <dbReference type="EMBL" id="TCP65016.1"/>
    </source>
</evidence>
<evidence type="ECO:0000259" key="3">
    <source>
        <dbReference type="Pfam" id="PF11796"/>
    </source>
</evidence>
<feature type="domain" description="Conserved hypothetical protein CHP02679 N terminus" evidence="3">
    <location>
        <begin position="32"/>
        <end position="306"/>
    </location>
</feature>
<reference evidence="4 5" key="1">
    <citation type="submission" date="2019-03" db="EMBL/GenBank/DDBJ databases">
        <title>Genomic Encyclopedia of Type Strains, Phase IV (KMG-IV): sequencing the most valuable type-strain genomes for metagenomic binning, comparative biology and taxonomic classification.</title>
        <authorList>
            <person name="Goeker M."/>
        </authorList>
    </citation>
    <scope>NUCLEOTIDE SEQUENCE [LARGE SCALE GENOMIC DNA]</scope>
    <source>
        <strain evidence="4 5">DSM 11170</strain>
    </source>
</reference>
<dbReference type="Proteomes" id="UP000294813">
    <property type="component" value="Unassembled WGS sequence"/>
</dbReference>
<organism evidence="4 5">
    <name type="scientific">Heliophilum fasciatum</name>
    <dbReference type="NCBI Taxonomy" id="35700"/>
    <lineage>
        <taxon>Bacteria</taxon>
        <taxon>Bacillati</taxon>
        <taxon>Bacillota</taxon>
        <taxon>Clostridia</taxon>
        <taxon>Eubacteriales</taxon>
        <taxon>Heliobacteriaceae</taxon>
        <taxon>Heliophilum</taxon>
    </lineage>
</organism>
<dbReference type="AlphaFoldDB" id="A0A4V2SX62"/>